<dbReference type="InterPro" id="IPR017871">
    <property type="entry name" value="ABC_transporter-like_CS"/>
</dbReference>
<feature type="compositionally biased region" description="Polar residues" evidence="1">
    <location>
        <begin position="515"/>
        <end position="530"/>
    </location>
</feature>
<dbReference type="GO" id="GO:0005524">
    <property type="term" value="F:ATP binding"/>
    <property type="evidence" value="ECO:0007669"/>
    <property type="project" value="UniProtKB-KW"/>
</dbReference>
<proteinExistence type="predicted"/>
<dbReference type="AlphaFoldDB" id="A0A2J9KRA6"/>
<dbReference type="EMBL" id="JABCUV010000001">
    <property type="protein sequence ID" value="NMW92395.1"/>
    <property type="molecule type" value="Genomic_DNA"/>
</dbReference>
<feature type="domain" description="ABC transporter" evidence="2">
    <location>
        <begin position="287"/>
        <end position="509"/>
    </location>
</feature>
<keyword evidence="3" id="KW-0547">Nucleotide-binding</keyword>
<dbReference type="PANTHER" id="PTHR42855:SF1">
    <property type="entry name" value="ABC TRANSPORTER DOMAIN-CONTAINING PROTEIN"/>
    <property type="match status" value="1"/>
</dbReference>
<feature type="domain" description="ABC transporter" evidence="2">
    <location>
        <begin position="5"/>
        <end position="223"/>
    </location>
</feature>
<evidence type="ECO:0000313" key="4">
    <source>
        <dbReference type="Proteomes" id="UP000582487"/>
    </source>
</evidence>
<dbReference type="SUPFAM" id="SSF52540">
    <property type="entry name" value="P-loop containing nucleoside triphosphate hydrolases"/>
    <property type="match status" value="2"/>
</dbReference>
<dbReference type="Gene3D" id="1.10.287.380">
    <property type="entry name" value="Valyl-tRNA synthetase, C-terminal domain"/>
    <property type="match status" value="1"/>
</dbReference>
<name>A0A2J9KRA6_9ACTO</name>
<protein>
    <submittedName>
        <fullName evidence="3">ABC-F family ATP-binding cassette domain-containing protein</fullName>
    </submittedName>
</protein>
<dbReference type="PANTHER" id="PTHR42855">
    <property type="entry name" value="ABC TRANSPORTER ATP-BINDING SUBUNIT"/>
    <property type="match status" value="1"/>
</dbReference>
<dbReference type="InterPro" id="IPR003593">
    <property type="entry name" value="AAA+_ATPase"/>
</dbReference>
<dbReference type="Pfam" id="PF00005">
    <property type="entry name" value="ABC_tran"/>
    <property type="match status" value="2"/>
</dbReference>
<sequence length="613" mass="67510">MANLLGGQNLCVEYPDKVLLDHVTLGVSSGDRLGIVGRNGDGKSTLLRVLFGVISPDAGLVTRRGGLRLALLGQDDMLSGADTVERLLLGSRPVHEVLAEARARDVLDGLCSGIAWESRIEELSGGQRRRLALAKLLLGEWDVIGLDEPTNHLDLEAVTWLARHLRHRWATNNGALLVVTHDRWFLDAVSQDTWEVHDGIVEPFEGGYAAYILARVERDRQAALAAEKRANLLRKELAWLRRGAPARSSKPKFRVEAATALIADVPRPRDTVELVKLATQRLGKTVIDLVDVDFSYQGEDGTPVLQDVTWRIAPGERAGILGANGAGKSTLLGLIAGELVPTRGRRREGKTVQLGVLDQEFRALKDISGYRVYELLGKLKGNFEIDGKELTPSQMLERLGFNTSQLQAKIEVLSGGQKRRLQILLLLLEEPNVLILDEPTNDIDTDTLTALEDVLDVWPGTLLVVSHDRYLLERITDTQYAVIGHHLRHLPRGIEEYLELQDDSRKTGMAPHESAPNTTKSPNTTYTSPGLSAPQAASKAAPPSGANNYQKQKQLAALERKIEKSLARQRDIETEMSQSDPADYAHLAALAKNLETEKTTQAGLEEEWLELAE</sequence>
<feature type="region of interest" description="Disordered" evidence="1">
    <location>
        <begin position="503"/>
        <end position="553"/>
    </location>
</feature>
<dbReference type="Gene3D" id="3.40.50.300">
    <property type="entry name" value="P-loop containing nucleotide triphosphate hydrolases"/>
    <property type="match status" value="2"/>
</dbReference>
<keyword evidence="3" id="KW-0067">ATP-binding</keyword>
<accession>A0A2J9KRA6</accession>
<dbReference type="PROSITE" id="PS50893">
    <property type="entry name" value="ABC_TRANSPORTER_2"/>
    <property type="match status" value="2"/>
</dbReference>
<dbReference type="InterPro" id="IPR027417">
    <property type="entry name" value="P-loop_NTPase"/>
</dbReference>
<evidence type="ECO:0000256" key="1">
    <source>
        <dbReference type="SAM" id="MobiDB-lite"/>
    </source>
</evidence>
<dbReference type="RefSeq" id="WP_004012277.1">
    <property type="nucleotide sequence ID" value="NZ_JABCUT010000001.1"/>
</dbReference>
<dbReference type="InterPro" id="IPR003439">
    <property type="entry name" value="ABC_transporter-like_ATP-bd"/>
</dbReference>
<evidence type="ECO:0000259" key="2">
    <source>
        <dbReference type="PROSITE" id="PS50893"/>
    </source>
</evidence>
<dbReference type="Proteomes" id="UP000582487">
    <property type="component" value="Unassembled WGS sequence"/>
</dbReference>
<dbReference type="PROSITE" id="PS00211">
    <property type="entry name" value="ABC_TRANSPORTER_1"/>
    <property type="match status" value="2"/>
</dbReference>
<comment type="caution">
    <text evidence="3">The sequence shown here is derived from an EMBL/GenBank/DDBJ whole genome shotgun (WGS) entry which is preliminary data.</text>
</comment>
<dbReference type="InterPro" id="IPR037118">
    <property type="entry name" value="Val-tRNA_synth_C_sf"/>
</dbReference>
<dbReference type="CDD" id="cd03221">
    <property type="entry name" value="ABCF_EF-3"/>
    <property type="match status" value="2"/>
</dbReference>
<gene>
    <name evidence="3" type="ORF">HHJ74_01525</name>
</gene>
<feature type="compositionally biased region" description="Low complexity" evidence="1">
    <location>
        <begin position="532"/>
        <end position="546"/>
    </location>
</feature>
<dbReference type="InterPro" id="IPR051309">
    <property type="entry name" value="ABCF_ATPase"/>
</dbReference>
<dbReference type="SMART" id="SM00382">
    <property type="entry name" value="AAA"/>
    <property type="match status" value="2"/>
</dbReference>
<dbReference type="GO" id="GO:0003677">
    <property type="term" value="F:DNA binding"/>
    <property type="evidence" value="ECO:0007669"/>
    <property type="project" value="InterPro"/>
</dbReference>
<dbReference type="OrthoDB" id="3239744at2"/>
<dbReference type="GO" id="GO:0016887">
    <property type="term" value="F:ATP hydrolysis activity"/>
    <property type="evidence" value="ECO:0007669"/>
    <property type="project" value="InterPro"/>
</dbReference>
<reference evidence="3 4" key="1">
    <citation type="submission" date="2020-04" db="EMBL/GenBank/DDBJ databases">
        <title>Antimicrobial susceptibility and clonality of vaginal-derived multi-drug resistant Mobiluncus isolates in China.</title>
        <authorList>
            <person name="Zhang X."/>
        </authorList>
    </citation>
    <scope>NUCLEOTIDE SEQUENCE [LARGE SCALE GENOMIC DNA]</scope>
    <source>
        <strain evidence="3 4">7</strain>
    </source>
</reference>
<evidence type="ECO:0000313" key="3">
    <source>
        <dbReference type="EMBL" id="NMW92395.1"/>
    </source>
</evidence>
<organism evidence="3 4">
    <name type="scientific">Mobiluncus mulieris</name>
    <dbReference type="NCBI Taxonomy" id="2052"/>
    <lineage>
        <taxon>Bacteria</taxon>
        <taxon>Bacillati</taxon>
        <taxon>Actinomycetota</taxon>
        <taxon>Actinomycetes</taxon>
        <taxon>Actinomycetales</taxon>
        <taxon>Actinomycetaceae</taxon>
        <taxon>Mobiluncus</taxon>
    </lineage>
</organism>